<dbReference type="PANTHER" id="PTHR35008">
    <property type="entry name" value="BLL4482 PROTEIN-RELATED"/>
    <property type="match status" value="1"/>
</dbReference>
<dbReference type="Proteomes" id="UP000189681">
    <property type="component" value="Unassembled WGS sequence"/>
</dbReference>
<dbReference type="EMBL" id="AYTS01000063">
    <property type="protein sequence ID" value="OOP56704.1"/>
    <property type="molecule type" value="Genomic_DNA"/>
</dbReference>
<dbReference type="GO" id="GO:0009055">
    <property type="term" value="F:electron transfer activity"/>
    <property type="evidence" value="ECO:0007669"/>
    <property type="project" value="InterPro"/>
</dbReference>
<feature type="domain" description="Cytochrome c" evidence="5">
    <location>
        <begin position="190"/>
        <end position="286"/>
    </location>
</feature>
<reference evidence="6 7" key="1">
    <citation type="journal article" date="2017" name="Water Res.">
        <title>Discovery and metagenomic analysis of an anammox bacterial enrichment related to Candidatus "Brocadia caroliniensis" in a full-scale glycerol-fed nitritation-denitritation separate centrate treatment process.</title>
        <authorList>
            <person name="Park H."/>
            <person name="Brotto A.C."/>
            <person name="van Loosdrecht M.C."/>
            <person name="Chandran K."/>
        </authorList>
    </citation>
    <scope>NUCLEOTIDE SEQUENCE [LARGE SCALE GENOMIC DNA]</scope>
    <source>
        <strain evidence="6">26THWARD</strain>
    </source>
</reference>
<name>A0A1V4AU90_9BACT</name>
<dbReference type="Gene3D" id="1.10.760.10">
    <property type="entry name" value="Cytochrome c-like domain"/>
    <property type="match status" value="2"/>
</dbReference>
<evidence type="ECO:0000313" key="7">
    <source>
        <dbReference type="Proteomes" id="UP000189681"/>
    </source>
</evidence>
<dbReference type="SUPFAM" id="SSF46626">
    <property type="entry name" value="Cytochrome c"/>
    <property type="match status" value="2"/>
</dbReference>
<gene>
    <name evidence="6" type="ORF">AYP45_07500</name>
</gene>
<evidence type="ECO:0000256" key="4">
    <source>
        <dbReference type="PROSITE-ProRule" id="PRU00433"/>
    </source>
</evidence>
<dbReference type="PROSITE" id="PS51007">
    <property type="entry name" value="CYTC"/>
    <property type="match status" value="2"/>
</dbReference>
<dbReference type="Pfam" id="PF00034">
    <property type="entry name" value="Cytochrom_C"/>
    <property type="match status" value="1"/>
</dbReference>
<keyword evidence="3 4" id="KW-0408">Iron</keyword>
<dbReference type="GO" id="GO:0020037">
    <property type="term" value="F:heme binding"/>
    <property type="evidence" value="ECO:0007669"/>
    <property type="project" value="InterPro"/>
</dbReference>
<comment type="caution">
    <text evidence="6">The sequence shown here is derived from an EMBL/GenBank/DDBJ whole genome shotgun (WGS) entry which is preliminary data.</text>
</comment>
<evidence type="ECO:0000256" key="1">
    <source>
        <dbReference type="ARBA" id="ARBA00022617"/>
    </source>
</evidence>
<dbReference type="AlphaFoldDB" id="A0A1V4AU90"/>
<feature type="domain" description="Cytochrome c" evidence="5">
    <location>
        <begin position="73"/>
        <end position="167"/>
    </location>
</feature>
<dbReference type="GO" id="GO:0046872">
    <property type="term" value="F:metal ion binding"/>
    <property type="evidence" value="ECO:0007669"/>
    <property type="project" value="UniProtKB-KW"/>
</dbReference>
<dbReference type="Pfam" id="PF13442">
    <property type="entry name" value="Cytochrome_CBB3"/>
    <property type="match status" value="1"/>
</dbReference>
<organism evidence="6 7">
    <name type="scientific">Candidatus Brocadia carolinensis</name>
    <dbReference type="NCBI Taxonomy" id="1004156"/>
    <lineage>
        <taxon>Bacteria</taxon>
        <taxon>Pseudomonadati</taxon>
        <taxon>Planctomycetota</taxon>
        <taxon>Candidatus Brocadiia</taxon>
        <taxon>Candidatus Brocadiales</taxon>
        <taxon>Candidatus Brocadiaceae</taxon>
        <taxon>Candidatus Brocadia</taxon>
    </lineage>
</organism>
<keyword evidence="2 4" id="KW-0479">Metal-binding</keyword>
<evidence type="ECO:0000259" key="5">
    <source>
        <dbReference type="PROSITE" id="PS51007"/>
    </source>
</evidence>
<protein>
    <recommendedName>
        <fullName evidence="5">Cytochrome c domain-containing protein</fullName>
    </recommendedName>
</protein>
<keyword evidence="1 4" id="KW-0349">Heme</keyword>
<evidence type="ECO:0000256" key="3">
    <source>
        <dbReference type="ARBA" id="ARBA00023004"/>
    </source>
</evidence>
<evidence type="ECO:0000256" key="2">
    <source>
        <dbReference type="ARBA" id="ARBA00022723"/>
    </source>
</evidence>
<dbReference type="InterPro" id="IPR036909">
    <property type="entry name" value="Cyt_c-like_dom_sf"/>
</dbReference>
<dbReference type="PANTHER" id="PTHR35008:SF8">
    <property type="entry name" value="ALCOHOL DEHYDROGENASE CYTOCHROME C SUBUNIT"/>
    <property type="match status" value="1"/>
</dbReference>
<evidence type="ECO:0000313" key="6">
    <source>
        <dbReference type="EMBL" id="OOP56704.1"/>
    </source>
</evidence>
<dbReference type="InterPro" id="IPR051459">
    <property type="entry name" value="Cytochrome_c-type_DH"/>
</dbReference>
<accession>A0A1V4AU90</accession>
<dbReference type="STRING" id="1004156.AYP45_07500"/>
<dbReference type="InterPro" id="IPR009056">
    <property type="entry name" value="Cyt_c-like_dom"/>
</dbReference>
<proteinExistence type="predicted"/>
<sequence length="293" mass="33056">MFIHRISNEKDACVDEDNVFESLQWQSERRIGDMKPKVLLNRVSFWCVTAVTSAALMQSIAPVTAHEVKIPTEVTDLGKDTYKKYCSPCHGEEGKGDGPVARSMLPKPRDFTRGAYKFRTTPSGSLPTDEDIYRTISFGVPNSTMIPWDILTEEQRVSVIPVLKSFSEAFEVRKPDSPVEVGLRVRPTEKCLAEGKKIYEEKLECWKCHGIEGRGDGPSAAEQEDDFGFPIKPFDFTTGKFKGGNSPQDVYLRFTTGLNGTPMPSFAKELTDEERWCLTYYVMSLIKPEETKK</sequence>